<proteinExistence type="predicted"/>
<protein>
    <submittedName>
        <fullName evidence="2">Uncharacterized protein</fullName>
    </submittedName>
</protein>
<keyword evidence="3" id="KW-1185">Reference proteome</keyword>
<evidence type="ECO:0000256" key="1">
    <source>
        <dbReference type="SAM" id="SignalP"/>
    </source>
</evidence>
<organism evidence="2 3">
    <name type="scientific">Immersiella caudata</name>
    <dbReference type="NCBI Taxonomy" id="314043"/>
    <lineage>
        <taxon>Eukaryota</taxon>
        <taxon>Fungi</taxon>
        <taxon>Dikarya</taxon>
        <taxon>Ascomycota</taxon>
        <taxon>Pezizomycotina</taxon>
        <taxon>Sordariomycetes</taxon>
        <taxon>Sordariomycetidae</taxon>
        <taxon>Sordariales</taxon>
        <taxon>Lasiosphaeriaceae</taxon>
        <taxon>Immersiella</taxon>
    </lineage>
</organism>
<gene>
    <name evidence="2" type="ORF">B0T14DRAFT_281602</name>
</gene>
<sequence length="116" mass="12328">MAPLSLRLCALALFGISWALPQDGSKSLKARDDLKVCGTNGPIVCPDIEVFDLVELESRGCCEVPGEPCHFCCFSWGEDGLECHDDPDGPPGEDLCPNPPYTGVNGTVVIHCGGHD</sequence>
<reference evidence="2" key="1">
    <citation type="submission" date="2023-06" db="EMBL/GenBank/DDBJ databases">
        <title>Genome-scale phylogeny and comparative genomics of the fungal order Sordariales.</title>
        <authorList>
            <consortium name="Lawrence Berkeley National Laboratory"/>
            <person name="Hensen N."/>
            <person name="Bonometti L."/>
            <person name="Westerberg I."/>
            <person name="Brannstrom I.O."/>
            <person name="Guillou S."/>
            <person name="Cros-Aarteil S."/>
            <person name="Calhoun S."/>
            <person name="Haridas S."/>
            <person name="Kuo A."/>
            <person name="Mondo S."/>
            <person name="Pangilinan J."/>
            <person name="Riley R."/>
            <person name="Labutti K."/>
            <person name="Andreopoulos B."/>
            <person name="Lipzen A."/>
            <person name="Chen C."/>
            <person name="Yanf M."/>
            <person name="Daum C."/>
            <person name="Ng V."/>
            <person name="Clum A."/>
            <person name="Steindorff A."/>
            <person name="Ohm R."/>
            <person name="Martin F."/>
            <person name="Silar P."/>
            <person name="Natvig D."/>
            <person name="Lalanne C."/>
            <person name="Gautier V."/>
            <person name="Ament-Velasquez S.L."/>
            <person name="Kruys A."/>
            <person name="Hutchinson M.I."/>
            <person name="Powell A.J."/>
            <person name="Barry K."/>
            <person name="Miller A.N."/>
            <person name="Grigoriev I.V."/>
            <person name="Debuchy R."/>
            <person name="Gladieux P."/>
            <person name="Thoren M.H."/>
            <person name="Johannesson H."/>
        </authorList>
    </citation>
    <scope>NUCLEOTIDE SEQUENCE</scope>
    <source>
        <strain evidence="2">CBS 606.72</strain>
    </source>
</reference>
<accession>A0AA40BTY4</accession>
<feature type="chain" id="PRO_5041466194" evidence="1">
    <location>
        <begin position="20"/>
        <end position="116"/>
    </location>
</feature>
<keyword evidence="1" id="KW-0732">Signal</keyword>
<comment type="caution">
    <text evidence="2">The sequence shown here is derived from an EMBL/GenBank/DDBJ whole genome shotgun (WGS) entry which is preliminary data.</text>
</comment>
<evidence type="ECO:0000313" key="3">
    <source>
        <dbReference type="Proteomes" id="UP001175000"/>
    </source>
</evidence>
<dbReference type="AlphaFoldDB" id="A0AA40BTY4"/>
<evidence type="ECO:0000313" key="2">
    <source>
        <dbReference type="EMBL" id="KAK0613565.1"/>
    </source>
</evidence>
<dbReference type="Proteomes" id="UP001175000">
    <property type="component" value="Unassembled WGS sequence"/>
</dbReference>
<name>A0AA40BTY4_9PEZI</name>
<dbReference type="EMBL" id="JAULSU010000006">
    <property type="protein sequence ID" value="KAK0613565.1"/>
    <property type="molecule type" value="Genomic_DNA"/>
</dbReference>
<feature type="signal peptide" evidence="1">
    <location>
        <begin position="1"/>
        <end position="19"/>
    </location>
</feature>